<accession>A0A3N2H613</accession>
<dbReference type="EMBL" id="RKHY01000001">
    <property type="protein sequence ID" value="ROS44353.1"/>
    <property type="molecule type" value="Genomic_DNA"/>
</dbReference>
<dbReference type="GO" id="GO:0016740">
    <property type="term" value="F:transferase activity"/>
    <property type="evidence" value="ECO:0007669"/>
    <property type="project" value="UniProtKB-KW"/>
</dbReference>
<dbReference type="Proteomes" id="UP000274843">
    <property type="component" value="Unassembled WGS sequence"/>
</dbReference>
<protein>
    <submittedName>
        <fullName evidence="1">Phosphotransferase family enzyme</fullName>
    </submittedName>
</protein>
<dbReference type="Gene3D" id="3.90.1200.10">
    <property type="match status" value="1"/>
</dbReference>
<name>A0A3N2H613_9PSEU</name>
<gene>
    <name evidence="1" type="ORF">EDD35_6792</name>
</gene>
<reference evidence="1 2" key="1">
    <citation type="submission" date="2018-11" db="EMBL/GenBank/DDBJ databases">
        <title>Sequencing the genomes of 1000 actinobacteria strains.</title>
        <authorList>
            <person name="Klenk H.-P."/>
        </authorList>
    </citation>
    <scope>NUCLEOTIDE SEQUENCE [LARGE SCALE GENOMIC DNA]</scope>
    <source>
        <strain evidence="1 2">DSM 44348</strain>
    </source>
</reference>
<comment type="caution">
    <text evidence="1">The sequence shown here is derived from an EMBL/GenBank/DDBJ whole genome shotgun (WGS) entry which is preliminary data.</text>
</comment>
<dbReference type="SUPFAM" id="SSF56112">
    <property type="entry name" value="Protein kinase-like (PK-like)"/>
    <property type="match status" value="1"/>
</dbReference>
<evidence type="ECO:0000313" key="2">
    <source>
        <dbReference type="Proteomes" id="UP000274843"/>
    </source>
</evidence>
<keyword evidence="1" id="KW-0808">Transferase</keyword>
<dbReference type="InterPro" id="IPR011009">
    <property type="entry name" value="Kinase-like_dom_sf"/>
</dbReference>
<evidence type="ECO:0000313" key="1">
    <source>
        <dbReference type="EMBL" id="ROS44353.1"/>
    </source>
</evidence>
<dbReference type="AlphaFoldDB" id="A0A3N2H613"/>
<sequence length="307" mass="33279">MVSRPWGELPVAARAAIERRTGPVVRAEIPSAGRNSDFSATLHLRDGGRVFCKGIADAGGRRGAMHRHEAEVNAWLPAVIAPRLLWRVEVGEWLLLGFECVAGRHADLAPGSPDPATIVPVLDVMAEELAACPVKAPLLAEQWGRLAAWRRLAKDLPPGLDPWARDHLDELVAGEARAIELVAGDHLVHTDLHSLNILVGDDGARVVDWAWSRRGNPAVDTAFLIPRLIAAGHEPEAAERWAESVVCWQGTPAATRTAFAVAIWGIWQLLERDHPLPHRPALTAAARAWALHRLDQRDHGPTGGGQG</sequence>
<proteinExistence type="predicted"/>
<organism evidence="1 2">
    <name type="scientific">Amycolatopsis thermoflava</name>
    <dbReference type="NCBI Taxonomy" id="84480"/>
    <lineage>
        <taxon>Bacteria</taxon>
        <taxon>Bacillati</taxon>
        <taxon>Actinomycetota</taxon>
        <taxon>Actinomycetes</taxon>
        <taxon>Pseudonocardiales</taxon>
        <taxon>Pseudonocardiaceae</taxon>
        <taxon>Amycolatopsis</taxon>
        <taxon>Amycolatopsis methanolica group</taxon>
    </lineage>
</organism>
<keyword evidence="2" id="KW-1185">Reference proteome</keyword>